<sequence>MWAPAADWAAGSCGASLAYFTTPLLRNYPETDKPRPGHPPVASITKGHLTATAKIVRRAAAEIVRKSGEVPHPGAVRGAAGFVDFPPCAASSRGTARPSPRPPAVSPRSRSAGW</sequence>
<dbReference type="EMBL" id="BAAABW010000022">
    <property type="protein sequence ID" value="GAA0358609.1"/>
    <property type="molecule type" value="Genomic_DNA"/>
</dbReference>
<organism evidence="2 3">
    <name type="scientific">Streptomyces blastmyceticus</name>
    <dbReference type="NCBI Taxonomy" id="68180"/>
    <lineage>
        <taxon>Bacteria</taxon>
        <taxon>Bacillati</taxon>
        <taxon>Actinomycetota</taxon>
        <taxon>Actinomycetes</taxon>
        <taxon>Kitasatosporales</taxon>
        <taxon>Streptomycetaceae</taxon>
        <taxon>Streptomyces</taxon>
    </lineage>
</organism>
<dbReference type="Proteomes" id="UP001500063">
    <property type="component" value="Unassembled WGS sequence"/>
</dbReference>
<comment type="caution">
    <text evidence="2">The sequence shown here is derived from an EMBL/GenBank/DDBJ whole genome shotgun (WGS) entry which is preliminary data.</text>
</comment>
<evidence type="ECO:0000313" key="3">
    <source>
        <dbReference type="Proteomes" id="UP001500063"/>
    </source>
</evidence>
<evidence type="ECO:0000256" key="1">
    <source>
        <dbReference type="SAM" id="MobiDB-lite"/>
    </source>
</evidence>
<accession>A0ABP3GZH1</accession>
<keyword evidence="3" id="KW-1185">Reference proteome</keyword>
<protein>
    <submittedName>
        <fullName evidence="2">Uncharacterized protein</fullName>
    </submittedName>
</protein>
<reference evidence="3" key="1">
    <citation type="journal article" date="2019" name="Int. J. Syst. Evol. Microbiol.">
        <title>The Global Catalogue of Microorganisms (GCM) 10K type strain sequencing project: providing services to taxonomists for standard genome sequencing and annotation.</title>
        <authorList>
            <consortium name="The Broad Institute Genomics Platform"/>
            <consortium name="The Broad Institute Genome Sequencing Center for Infectious Disease"/>
            <person name="Wu L."/>
            <person name="Ma J."/>
        </authorList>
    </citation>
    <scope>NUCLEOTIDE SEQUENCE [LARGE SCALE GENOMIC DNA]</scope>
    <source>
        <strain evidence="3">JCM 4565</strain>
    </source>
</reference>
<name>A0ABP3GZH1_9ACTN</name>
<gene>
    <name evidence="2" type="ORF">GCM10010319_39950</name>
</gene>
<feature type="region of interest" description="Disordered" evidence="1">
    <location>
        <begin position="87"/>
        <end position="114"/>
    </location>
</feature>
<evidence type="ECO:0000313" key="2">
    <source>
        <dbReference type="EMBL" id="GAA0358609.1"/>
    </source>
</evidence>
<proteinExistence type="predicted"/>